<dbReference type="HOGENOM" id="CLU_2279329_0_0_1"/>
<feature type="compositionally biased region" description="Low complexity" evidence="1">
    <location>
        <begin position="27"/>
        <end position="40"/>
    </location>
</feature>
<reference evidence="3" key="2">
    <citation type="submission" date="2015-01" db="EMBL/GenBank/DDBJ databases">
        <title>Evolutionary Origins and Diversification of the Mycorrhizal Mutualists.</title>
        <authorList>
            <consortium name="DOE Joint Genome Institute"/>
            <consortium name="Mycorrhizal Genomics Consortium"/>
            <person name="Kohler A."/>
            <person name="Kuo A."/>
            <person name="Nagy L.G."/>
            <person name="Floudas D."/>
            <person name="Copeland A."/>
            <person name="Barry K.W."/>
            <person name="Cichocki N."/>
            <person name="Veneault-Fourrey C."/>
            <person name="LaButti K."/>
            <person name="Lindquist E.A."/>
            <person name="Lipzen A."/>
            <person name="Lundell T."/>
            <person name="Morin E."/>
            <person name="Murat C."/>
            <person name="Riley R."/>
            <person name="Ohm R."/>
            <person name="Sun H."/>
            <person name="Tunlid A."/>
            <person name="Henrissat B."/>
            <person name="Grigoriev I.V."/>
            <person name="Hibbett D.S."/>
            <person name="Martin F."/>
        </authorList>
    </citation>
    <scope>NUCLEOTIDE SEQUENCE [LARGE SCALE GENOMIC DNA]</scope>
    <source>
        <strain evidence="3">UH-Slu-Lm8-n1</strain>
    </source>
</reference>
<dbReference type="OrthoDB" id="2682221at2759"/>
<name>A0A0D0B9D6_9AGAM</name>
<dbReference type="Proteomes" id="UP000054485">
    <property type="component" value="Unassembled WGS sequence"/>
</dbReference>
<protein>
    <submittedName>
        <fullName evidence="2">Uncharacterized protein</fullName>
    </submittedName>
</protein>
<evidence type="ECO:0000313" key="2">
    <source>
        <dbReference type="EMBL" id="KIK40313.1"/>
    </source>
</evidence>
<keyword evidence="3" id="KW-1185">Reference proteome</keyword>
<dbReference type="AlphaFoldDB" id="A0A0D0B9D6"/>
<sequence>MSSSSVPLADSVTYPPVARSAPREIVSSQPSSSSMFLHSSPQNRPLQKEEQTDSPLRLRGGCIPCPVSCSKLQERRAESQVLGRRNVFHHSMSMLLLRLILS</sequence>
<reference evidence="2 3" key="1">
    <citation type="submission" date="2014-04" db="EMBL/GenBank/DDBJ databases">
        <authorList>
            <consortium name="DOE Joint Genome Institute"/>
            <person name="Kuo A."/>
            <person name="Ruytinx J."/>
            <person name="Rineau F."/>
            <person name="Colpaert J."/>
            <person name="Kohler A."/>
            <person name="Nagy L.G."/>
            <person name="Floudas D."/>
            <person name="Copeland A."/>
            <person name="Barry K.W."/>
            <person name="Cichocki N."/>
            <person name="Veneault-Fourrey C."/>
            <person name="LaButti K."/>
            <person name="Lindquist E.A."/>
            <person name="Lipzen A."/>
            <person name="Lundell T."/>
            <person name="Morin E."/>
            <person name="Murat C."/>
            <person name="Sun H."/>
            <person name="Tunlid A."/>
            <person name="Henrissat B."/>
            <person name="Grigoriev I.V."/>
            <person name="Hibbett D.S."/>
            <person name="Martin F."/>
            <person name="Nordberg H.P."/>
            <person name="Cantor M.N."/>
            <person name="Hua S.X."/>
        </authorList>
    </citation>
    <scope>NUCLEOTIDE SEQUENCE [LARGE SCALE GENOMIC DNA]</scope>
    <source>
        <strain evidence="2 3">UH-Slu-Lm8-n1</strain>
    </source>
</reference>
<gene>
    <name evidence="2" type="ORF">CY34DRAFT_275234</name>
</gene>
<organism evidence="2 3">
    <name type="scientific">Suillus luteus UH-Slu-Lm8-n1</name>
    <dbReference type="NCBI Taxonomy" id="930992"/>
    <lineage>
        <taxon>Eukaryota</taxon>
        <taxon>Fungi</taxon>
        <taxon>Dikarya</taxon>
        <taxon>Basidiomycota</taxon>
        <taxon>Agaricomycotina</taxon>
        <taxon>Agaricomycetes</taxon>
        <taxon>Agaricomycetidae</taxon>
        <taxon>Boletales</taxon>
        <taxon>Suillineae</taxon>
        <taxon>Suillaceae</taxon>
        <taxon>Suillus</taxon>
    </lineage>
</organism>
<evidence type="ECO:0000313" key="3">
    <source>
        <dbReference type="Proteomes" id="UP000054485"/>
    </source>
</evidence>
<dbReference type="EMBL" id="KN835307">
    <property type="protein sequence ID" value="KIK40313.1"/>
    <property type="molecule type" value="Genomic_DNA"/>
</dbReference>
<dbReference type="InParanoid" id="A0A0D0B9D6"/>
<evidence type="ECO:0000256" key="1">
    <source>
        <dbReference type="SAM" id="MobiDB-lite"/>
    </source>
</evidence>
<proteinExistence type="predicted"/>
<accession>A0A0D0B9D6</accession>
<feature type="region of interest" description="Disordered" evidence="1">
    <location>
        <begin position="19"/>
        <end position="57"/>
    </location>
</feature>